<sequence length="329" mass="35502">MPLISDPRHRLLAAIASLVVLVPLLAAGPAHAAGPDDPRPYGRFGAPLAVDPHSTAAQQLAKPHSAKVKAAIGVIASRPMANWIGGQSPAEAEDLVSRIVTGAGQRRSVAQLVMFNLPNRTCGRDDHFAVTTPRSYRAWVRGFVRGLGKRRSIVVIEPDSVAMATCLPIRQRLVRYALVAYAVRQVRAQGSWAYIDIGHSKWLSTRVAVNRLRASGIRAASGFSLNVSNFRPDRELIRYGNAISKRVGGRHFVIDSSRNGMPAGNTEWCGPAGKGLGRAPTARTGVRRLDAYLWIKDPGGSDGACNGGPPPGAWYQKYALMLVRNARLR</sequence>
<gene>
    <name evidence="2" type="ORF">ACFSBI_01240</name>
</gene>
<keyword evidence="1" id="KW-0136">Cellulose degradation</keyword>
<keyword evidence="1" id="KW-0326">Glycosidase</keyword>
<dbReference type="GO" id="GO:0016787">
    <property type="term" value="F:hydrolase activity"/>
    <property type="evidence" value="ECO:0007669"/>
    <property type="project" value="UniProtKB-KW"/>
</dbReference>
<dbReference type="SUPFAM" id="SSF51989">
    <property type="entry name" value="Glycosyl hydrolases family 6, cellulases"/>
    <property type="match status" value="1"/>
</dbReference>
<keyword evidence="1" id="KW-0624">Polysaccharide degradation</keyword>
<accession>A0ABW4LDD0</accession>
<proteinExistence type="inferred from homology"/>
<organism evidence="2 3">
    <name type="scientific">Amnibacterium endophyticum</name>
    <dbReference type="NCBI Taxonomy" id="2109337"/>
    <lineage>
        <taxon>Bacteria</taxon>
        <taxon>Bacillati</taxon>
        <taxon>Actinomycetota</taxon>
        <taxon>Actinomycetes</taxon>
        <taxon>Micrococcales</taxon>
        <taxon>Microbacteriaceae</taxon>
        <taxon>Amnibacterium</taxon>
    </lineage>
</organism>
<dbReference type="InterPro" id="IPR016288">
    <property type="entry name" value="Beta_cellobiohydrolase"/>
</dbReference>
<comment type="caution">
    <text evidence="2">The sequence shown here is derived from an EMBL/GenBank/DDBJ whole genome shotgun (WGS) entry which is preliminary data.</text>
</comment>
<dbReference type="Proteomes" id="UP001597347">
    <property type="component" value="Unassembled WGS sequence"/>
</dbReference>
<protein>
    <recommendedName>
        <fullName evidence="1">Glucanase</fullName>
        <ecNumber evidence="1">3.2.1.-</ecNumber>
    </recommendedName>
</protein>
<dbReference type="EMBL" id="JBHUEA010000001">
    <property type="protein sequence ID" value="MFD1720161.1"/>
    <property type="molecule type" value="Genomic_DNA"/>
</dbReference>
<dbReference type="Pfam" id="PF01341">
    <property type="entry name" value="Glyco_hydro_6"/>
    <property type="match status" value="1"/>
</dbReference>
<keyword evidence="1" id="KW-0119">Carbohydrate metabolism</keyword>
<comment type="similarity">
    <text evidence="1">Belongs to the glycosyl hydrolase family 6.</text>
</comment>
<keyword evidence="1" id="KW-0732">Signal</keyword>
<dbReference type="EC" id="3.2.1.-" evidence="1"/>
<feature type="signal peptide" evidence="1">
    <location>
        <begin position="1"/>
        <end position="32"/>
    </location>
</feature>
<dbReference type="InterPro" id="IPR036434">
    <property type="entry name" value="Beta_cellobiohydrolase_sf"/>
</dbReference>
<evidence type="ECO:0000256" key="1">
    <source>
        <dbReference type="RuleBase" id="RU361186"/>
    </source>
</evidence>
<keyword evidence="3" id="KW-1185">Reference proteome</keyword>
<feature type="chain" id="PRO_5045000044" description="Glucanase" evidence="1">
    <location>
        <begin position="33"/>
        <end position="329"/>
    </location>
</feature>
<dbReference type="PANTHER" id="PTHR34876:SF4">
    <property type="entry name" value="1,4-BETA-D-GLUCAN CELLOBIOHYDROLASE C-RELATED"/>
    <property type="match status" value="1"/>
</dbReference>
<dbReference type="PANTHER" id="PTHR34876">
    <property type="match status" value="1"/>
</dbReference>
<evidence type="ECO:0000313" key="2">
    <source>
        <dbReference type="EMBL" id="MFD1720161.1"/>
    </source>
</evidence>
<evidence type="ECO:0000313" key="3">
    <source>
        <dbReference type="Proteomes" id="UP001597347"/>
    </source>
</evidence>
<dbReference type="RefSeq" id="WP_377931368.1">
    <property type="nucleotide sequence ID" value="NZ_JBHUEA010000001.1"/>
</dbReference>
<dbReference type="PRINTS" id="PR00733">
    <property type="entry name" value="GLHYDRLASE6"/>
</dbReference>
<reference evidence="3" key="1">
    <citation type="journal article" date="2019" name="Int. J. Syst. Evol. Microbiol.">
        <title>The Global Catalogue of Microorganisms (GCM) 10K type strain sequencing project: providing services to taxonomists for standard genome sequencing and annotation.</title>
        <authorList>
            <consortium name="The Broad Institute Genomics Platform"/>
            <consortium name="The Broad Institute Genome Sequencing Center for Infectious Disease"/>
            <person name="Wu L."/>
            <person name="Ma J."/>
        </authorList>
    </citation>
    <scope>NUCLEOTIDE SEQUENCE [LARGE SCALE GENOMIC DNA]</scope>
    <source>
        <strain evidence="3">CGMCC 1.12471</strain>
    </source>
</reference>
<dbReference type="Gene3D" id="3.20.20.40">
    <property type="entry name" value="1, 4-beta cellobiohydrolase"/>
    <property type="match status" value="1"/>
</dbReference>
<keyword evidence="1 2" id="KW-0378">Hydrolase</keyword>
<dbReference type="PIRSF" id="PIRSF001100">
    <property type="entry name" value="Beta_cellobiohydrolase"/>
    <property type="match status" value="1"/>
</dbReference>
<name>A0ABW4LDD0_9MICO</name>